<evidence type="ECO:0000313" key="3">
    <source>
        <dbReference type="Proteomes" id="UP000247810"/>
    </source>
</evidence>
<proteinExistence type="predicted"/>
<accession>A0A319DAM1</accession>
<keyword evidence="3" id="KW-1185">Reference proteome</keyword>
<feature type="compositionally biased region" description="Low complexity" evidence="1">
    <location>
        <begin position="33"/>
        <end position="55"/>
    </location>
</feature>
<protein>
    <submittedName>
        <fullName evidence="2">Uncharacterized protein</fullName>
    </submittedName>
</protein>
<dbReference type="VEuPathDB" id="FungiDB:BO71DRAFT_409488"/>
<dbReference type="EMBL" id="KZ825875">
    <property type="protein sequence ID" value="PYH94231.1"/>
    <property type="molecule type" value="Genomic_DNA"/>
</dbReference>
<dbReference type="AlphaFoldDB" id="A0A319DAM1"/>
<dbReference type="Proteomes" id="UP000247810">
    <property type="component" value="Unassembled WGS sequence"/>
</dbReference>
<reference evidence="2 3" key="1">
    <citation type="submission" date="2018-02" db="EMBL/GenBank/DDBJ databases">
        <title>The genomes of Aspergillus section Nigri reveals drivers in fungal speciation.</title>
        <authorList>
            <consortium name="DOE Joint Genome Institute"/>
            <person name="Vesth T.C."/>
            <person name="Nybo J."/>
            <person name="Theobald S."/>
            <person name="Brandl J."/>
            <person name="Frisvad J.C."/>
            <person name="Nielsen K.F."/>
            <person name="Lyhne E.K."/>
            <person name="Kogle M.E."/>
            <person name="Kuo A."/>
            <person name="Riley R."/>
            <person name="Clum A."/>
            <person name="Nolan M."/>
            <person name="Lipzen A."/>
            <person name="Salamov A."/>
            <person name="Henrissat B."/>
            <person name="Wiebenga A."/>
            <person name="De vries R.P."/>
            <person name="Grigoriev I.V."/>
            <person name="Mortensen U.H."/>
            <person name="Andersen M.R."/>
            <person name="Baker S.E."/>
        </authorList>
    </citation>
    <scope>NUCLEOTIDE SEQUENCE [LARGE SCALE GENOMIC DNA]</scope>
    <source>
        <strain evidence="2 3">CBS 707.79</strain>
    </source>
</reference>
<gene>
    <name evidence="2" type="ORF">BO71DRAFT_409488</name>
</gene>
<name>A0A319DAM1_9EURO</name>
<evidence type="ECO:0000313" key="2">
    <source>
        <dbReference type="EMBL" id="PYH94231.1"/>
    </source>
</evidence>
<organism evidence="2 3">
    <name type="scientific">Aspergillus ellipticus CBS 707.79</name>
    <dbReference type="NCBI Taxonomy" id="1448320"/>
    <lineage>
        <taxon>Eukaryota</taxon>
        <taxon>Fungi</taxon>
        <taxon>Dikarya</taxon>
        <taxon>Ascomycota</taxon>
        <taxon>Pezizomycotina</taxon>
        <taxon>Eurotiomycetes</taxon>
        <taxon>Eurotiomycetidae</taxon>
        <taxon>Eurotiales</taxon>
        <taxon>Aspergillaceae</taxon>
        <taxon>Aspergillus</taxon>
        <taxon>Aspergillus subgen. Circumdati</taxon>
    </lineage>
</organism>
<evidence type="ECO:0000256" key="1">
    <source>
        <dbReference type="SAM" id="MobiDB-lite"/>
    </source>
</evidence>
<sequence>MSCGVVGAPSLGFPGPAGQWAVGRVEAWFTPSSSARRLRPSSSSSSSPSSTRGSRALLHSSTLRVRFQANRMTNLARPIPNDFPDSADLCRGFWTTTMRTMWSERTETPGPRHSLLSGDSWRSAAVIPRGTNDRVARSLCPPPVSTSQARREPGDGSRVSPES</sequence>
<feature type="region of interest" description="Disordered" evidence="1">
    <location>
        <begin position="33"/>
        <end position="59"/>
    </location>
</feature>
<feature type="region of interest" description="Disordered" evidence="1">
    <location>
        <begin position="128"/>
        <end position="163"/>
    </location>
</feature>